<keyword evidence="4" id="KW-0804">Transcription</keyword>
<dbReference type="Pfam" id="PF00356">
    <property type="entry name" value="LacI"/>
    <property type="match status" value="1"/>
</dbReference>
<proteinExistence type="predicted"/>
<organism evidence="6 7">
    <name type="scientific">Bosea thiooxidans</name>
    <dbReference type="NCBI Taxonomy" id="53254"/>
    <lineage>
        <taxon>Bacteria</taxon>
        <taxon>Pseudomonadati</taxon>
        <taxon>Pseudomonadota</taxon>
        <taxon>Alphaproteobacteria</taxon>
        <taxon>Hyphomicrobiales</taxon>
        <taxon>Boseaceae</taxon>
        <taxon>Bosea</taxon>
    </lineage>
</organism>
<evidence type="ECO:0000256" key="1">
    <source>
        <dbReference type="ARBA" id="ARBA00022491"/>
    </source>
</evidence>
<comment type="caution">
    <text evidence="6">The sequence shown here is derived from an EMBL/GenBank/DDBJ whole genome shotgun (WGS) entry which is preliminary data.</text>
</comment>
<dbReference type="PRINTS" id="PR00036">
    <property type="entry name" value="HTHLACI"/>
</dbReference>
<dbReference type="Proteomes" id="UP000051562">
    <property type="component" value="Unassembled WGS sequence"/>
</dbReference>
<accession>A0A0Q3KWW7</accession>
<dbReference type="SUPFAM" id="SSF47413">
    <property type="entry name" value="lambda repressor-like DNA-binding domains"/>
    <property type="match status" value="1"/>
</dbReference>
<dbReference type="CDD" id="cd01392">
    <property type="entry name" value="HTH_LacI"/>
    <property type="match status" value="1"/>
</dbReference>
<evidence type="ECO:0000256" key="3">
    <source>
        <dbReference type="ARBA" id="ARBA00023125"/>
    </source>
</evidence>
<dbReference type="InterPro" id="IPR010982">
    <property type="entry name" value="Lambda_DNA-bd_dom_sf"/>
</dbReference>
<protein>
    <recommendedName>
        <fullName evidence="5">HTH lacI-type domain-containing protein</fullName>
    </recommendedName>
</protein>
<dbReference type="Gene3D" id="3.40.50.2300">
    <property type="match status" value="2"/>
</dbReference>
<dbReference type="PANTHER" id="PTHR30146:SF148">
    <property type="entry name" value="HTH-TYPE TRANSCRIPTIONAL REPRESSOR PURR-RELATED"/>
    <property type="match status" value="1"/>
</dbReference>
<dbReference type="PROSITE" id="PS00356">
    <property type="entry name" value="HTH_LACI_1"/>
    <property type="match status" value="1"/>
</dbReference>
<reference evidence="6 7" key="1">
    <citation type="submission" date="2015-10" db="EMBL/GenBank/DDBJ databases">
        <title>Draft genome of Bosea thiooxidans.</title>
        <authorList>
            <person name="Wang X."/>
        </authorList>
    </citation>
    <scope>NUCLEOTIDE SEQUENCE [LARGE SCALE GENOMIC DNA]</scope>
    <source>
        <strain evidence="6 7">CGMCC 9174</strain>
    </source>
</reference>
<dbReference type="GO" id="GO:0000976">
    <property type="term" value="F:transcription cis-regulatory region binding"/>
    <property type="evidence" value="ECO:0007669"/>
    <property type="project" value="TreeGrafter"/>
</dbReference>
<keyword evidence="2" id="KW-0805">Transcription regulation</keyword>
<evidence type="ECO:0000256" key="4">
    <source>
        <dbReference type="ARBA" id="ARBA00023163"/>
    </source>
</evidence>
<gene>
    <name evidence="6" type="ORF">ARD30_05950</name>
</gene>
<name>A0A0Q3KWW7_9HYPH</name>
<keyword evidence="1" id="KW-0678">Repressor</keyword>
<dbReference type="STRING" id="53254.SAMN05660750_04700"/>
<dbReference type="InterPro" id="IPR000843">
    <property type="entry name" value="HTH_LacI"/>
</dbReference>
<keyword evidence="3" id="KW-0238">DNA-binding</keyword>
<dbReference type="InterPro" id="IPR028082">
    <property type="entry name" value="Peripla_BP_I"/>
</dbReference>
<dbReference type="SMART" id="SM00354">
    <property type="entry name" value="HTH_LACI"/>
    <property type="match status" value="1"/>
</dbReference>
<dbReference type="Gene3D" id="1.10.260.40">
    <property type="entry name" value="lambda repressor-like DNA-binding domains"/>
    <property type="match status" value="1"/>
</dbReference>
<dbReference type="Pfam" id="PF13377">
    <property type="entry name" value="Peripla_BP_3"/>
    <property type="match status" value="1"/>
</dbReference>
<dbReference type="PROSITE" id="PS50932">
    <property type="entry name" value="HTH_LACI_2"/>
    <property type="match status" value="1"/>
</dbReference>
<sequence>MATIRDVARLANVSVATVSNVLNSADRVSPELAGRVRAAMEKLSYTPHAGARSLRKRASGLIGLVVGDITNPFFSDLFEAVEDAAAASGYLVLLCNSNERSEREEAHLRMLRTQRIDGLILAPTGAVSMNRASLLAQLEVPVVLIDRAMEGLGYDAVVLDNRRAGFEATQHLIACGHRRIGLVNGPEVLRTAAERLAGYREALLAAGLPFDPGLVRDAGFREQPAEQAMAELLALPQPPSAVFATNNLMTIGVMKTLADRGLACPRDISVIGIDDLPWAEAVSPQLSAVAQPVRAMGEAALDLLLRRLGGTLQGPGTTTVMAPQLLIRRSCGAPAPGRPAHVD</sequence>
<evidence type="ECO:0000256" key="2">
    <source>
        <dbReference type="ARBA" id="ARBA00023015"/>
    </source>
</evidence>
<feature type="domain" description="HTH lacI-type" evidence="5">
    <location>
        <begin position="2"/>
        <end position="56"/>
    </location>
</feature>
<dbReference type="AlphaFoldDB" id="A0A0Q3KWW7"/>
<dbReference type="SUPFAM" id="SSF53822">
    <property type="entry name" value="Periplasmic binding protein-like I"/>
    <property type="match status" value="1"/>
</dbReference>
<dbReference type="InterPro" id="IPR046335">
    <property type="entry name" value="LacI/GalR-like_sensor"/>
</dbReference>
<evidence type="ECO:0000313" key="6">
    <source>
        <dbReference type="EMBL" id="KQK28868.1"/>
    </source>
</evidence>
<dbReference type="EMBL" id="LMAR01000056">
    <property type="protein sequence ID" value="KQK28868.1"/>
    <property type="molecule type" value="Genomic_DNA"/>
</dbReference>
<dbReference type="GO" id="GO:0003700">
    <property type="term" value="F:DNA-binding transcription factor activity"/>
    <property type="evidence" value="ECO:0007669"/>
    <property type="project" value="TreeGrafter"/>
</dbReference>
<evidence type="ECO:0000313" key="7">
    <source>
        <dbReference type="Proteomes" id="UP000051562"/>
    </source>
</evidence>
<dbReference type="CDD" id="cd06267">
    <property type="entry name" value="PBP1_LacI_sugar_binding-like"/>
    <property type="match status" value="1"/>
</dbReference>
<dbReference type="PANTHER" id="PTHR30146">
    <property type="entry name" value="LACI-RELATED TRANSCRIPTIONAL REPRESSOR"/>
    <property type="match status" value="1"/>
</dbReference>
<keyword evidence="7" id="KW-1185">Reference proteome</keyword>
<evidence type="ECO:0000259" key="5">
    <source>
        <dbReference type="PROSITE" id="PS50932"/>
    </source>
</evidence>